<dbReference type="RefSeq" id="WP_095909583.1">
    <property type="nucleotide sequence ID" value="NZ_CP022386.1"/>
</dbReference>
<dbReference type="GeneID" id="84807481"/>
<evidence type="ECO:0000313" key="2">
    <source>
        <dbReference type="EMBL" id="ATA86169.1"/>
    </source>
</evidence>
<feature type="chain" id="PRO_5013100659" evidence="1">
    <location>
        <begin position="18"/>
        <end position="468"/>
    </location>
</feature>
<feature type="signal peptide" evidence="1">
    <location>
        <begin position="1"/>
        <end position="17"/>
    </location>
</feature>
<dbReference type="KEGG" id="cgh:CGC50_02770"/>
<accession>A0A250FLY7</accession>
<keyword evidence="1" id="KW-0732">Signal</keyword>
<evidence type="ECO:0000256" key="1">
    <source>
        <dbReference type="SAM" id="SignalP"/>
    </source>
</evidence>
<reference evidence="3" key="1">
    <citation type="submission" date="2017-06" db="EMBL/GenBank/DDBJ databases">
        <title>Capnocytophaga spp. assemblies.</title>
        <authorList>
            <person name="Gulvik C.A."/>
        </authorList>
    </citation>
    <scope>NUCLEOTIDE SEQUENCE [LARGE SCALE GENOMIC DNA]</scope>
    <source>
        <strain evidence="3">H1496</strain>
    </source>
</reference>
<evidence type="ECO:0000313" key="3">
    <source>
        <dbReference type="Proteomes" id="UP000217250"/>
    </source>
</evidence>
<gene>
    <name evidence="2" type="ORF">CGC50_02770</name>
</gene>
<organism evidence="2 3">
    <name type="scientific">Capnocytophaga gingivalis</name>
    <dbReference type="NCBI Taxonomy" id="1017"/>
    <lineage>
        <taxon>Bacteria</taxon>
        <taxon>Pseudomonadati</taxon>
        <taxon>Bacteroidota</taxon>
        <taxon>Flavobacteriia</taxon>
        <taxon>Flavobacteriales</taxon>
        <taxon>Flavobacteriaceae</taxon>
        <taxon>Capnocytophaga</taxon>
    </lineage>
</organism>
<sequence>MKHFLIPFLFISTAVFAQNTANKVERYKINPAINDEFKKPLLGKVKTMHTAHYFIEYNKYDTIKKELFDNNYTYGFDKEGREILFIEYDMHGNISSKYERRYNEKDSLTYLRKFIWGENFGTYIEEKSYFYNPLGLLQELKGYSLKESDPLFIYRELYKYNDKQQLLESHYYSNDTLTETTIYSYNNKGKLIKKLDYLKGKLDSEYKLEYDERGNLIKKDYHFTQFSISQKSITKYQYDDQNRLILATENIDGDENILIKNIYKDNLPIEIYEKNRSEDEIHIFYHYKENQLIEEEKYTRFFNGHYYSTTKEKIQYDEKCRIKKFYDYEEEKIVRTYTHYYDDKDRIIKTELLYSNNKKEYWTNSYDMTNNLIKTIYKNNKEADKDIYRYDKNNNLLSKIIYKGNKEVYKVLYTYDKNNNLLSKTTYKGNKAIEKTFYTYDKYQNIIKIEKQYNGTTDIYERTFTYYE</sequence>
<name>A0A250FLY7_9FLAO</name>
<proteinExistence type="predicted"/>
<dbReference type="Proteomes" id="UP000217250">
    <property type="component" value="Chromosome"/>
</dbReference>
<dbReference type="EMBL" id="CP022386">
    <property type="protein sequence ID" value="ATA86169.1"/>
    <property type="molecule type" value="Genomic_DNA"/>
</dbReference>
<dbReference type="AlphaFoldDB" id="A0A250FLY7"/>
<dbReference type="OrthoDB" id="6225685at2"/>
<dbReference type="Gene3D" id="2.180.10.10">
    <property type="entry name" value="RHS repeat-associated core"/>
    <property type="match status" value="1"/>
</dbReference>
<protein>
    <submittedName>
        <fullName evidence="2">ATPase</fullName>
    </submittedName>
</protein>